<gene>
    <name evidence="2" type="ORF">MNEG_13366</name>
</gene>
<feature type="coiled-coil region" evidence="1">
    <location>
        <begin position="71"/>
        <end position="98"/>
    </location>
</feature>
<dbReference type="GeneID" id="25730821"/>
<dbReference type="KEGG" id="mng:MNEG_13366"/>
<name>A0A0D2MHV1_9CHLO</name>
<evidence type="ECO:0000256" key="1">
    <source>
        <dbReference type="SAM" id="Coils"/>
    </source>
</evidence>
<accession>A0A0D2MHV1</accession>
<dbReference type="EMBL" id="KK103999">
    <property type="protein sequence ID" value="KIY94595.1"/>
    <property type="molecule type" value="Genomic_DNA"/>
</dbReference>
<protein>
    <submittedName>
        <fullName evidence="2">Uncharacterized protein</fullName>
    </submittedName>
</protein>
<proteinExistence type="predicted"/>
<keyword evidence="3" id="KW-1185">Reference proteome</keyword>
<organism evidence="2 3">
    <name type="scientific">Monoraphidium neglectum</name>
    <dbReference type="NCBI Taxonomy" id="145388"/>
    <lineage>
        <taxon>Eukaryota</taxon>
        <taxon>Viridiplantae</taxon>
        <taxon>Chlorophyta</taxon>
        <taxon>core chlorophytes</taxon>
        <taxon>Chlorophyceae</taxon>
        <taxon>CS clade</taxon>
        <taxon>Sphaeropleales</taxon>
        <taxon>Selenastraceae</taxon>
        <taxon>Monoraphidium</taxon>
    </lineage>
</organism>
<sequence>MLLAQPLLDLVVLLASKLGKLPRVEAVGVLAAAVAAIYGLVQAIHSAAGFKAGVAGVAGAMADIEAKLDACTKKVDEARAFTERLDRLERRLDAAIASALARRGAGAAAAPGGGGM</sequence>
<keyword evidence="1" id="KW-0175">Coiled coil</keyword>
<dbReference type="RefSeq" id="XP_013893615.1">
    <property type="nucleotide sequence ID" value="XM_014038161.1"/>
</dbReference>
<reference evidence="2 3" key="1">
    <citation type="journal article" date="2013" name="BMC Genomics">
        <title>Reconstruction of the lipid metabolism for the microalga Monoraphidium neglectum from its genome sequence reveals characteristics suitable for biofuel production.</title>
        <authorList>
            <person name="Bogen C."/>
            <person name="Al-Dilaimi A."/>
            <person name="Albersmeier A."/>
            <person name="Wichmann J."/>
            <person name="Grundmann M."/>
            <person name="Rupp O."/>
            <person name="Lauersen K.J."/>
            <person name="Blifernez-Klassen O."/>
            <person name="Kalinowski J."/>
            <person name="Goesmann A."/>
            <person name="Mussgnug J.H."/>
            <person name="Kruse O."/>
        </authorList>
    </citation>
    <scope>NUCLEOTIDE SEQUENCE [LARGE SCALE GENOMIC DNA]</scope>
    <source>
        <strain evidence="2 3">SAG 48.87</strain>
    </source>
</reference>
<dbReference type="AlphaFoldDB" id="A0A0D2MHV1"/>
<dbReference type="Proteomes" id="UP000054498">
    <property type="component" value="Unassembled WGS sequence"/>
</dbReference>
<evidence type="ECO:0000313" key="2">
    <source>
        <dbReference type="EMBL" id="KIY94595.1"/>
    </source>
</evidence>
<evidence type="ECO:0000313" key="3">
    <source>
        <dbReference type="Proteomes" id="UP000054498"/>
    </source>
</evidence>